<sequence>MIKKFLIFSVIGLGITLAFYFYKQTAPANTPAPIKQADQKQADISKDPPKIVSTKPDPLEDNIISATDIVEITFNRPLENVGEFKSRIEPQIVYKVELSGDRKTARIMPAKPYQLGTTYTLFINPDTKFDGVGEWKQDKMFHFKTITYRGV</sequence>
<feature type="domain" description="SbsA Ig-like" evidence="3">
    <location>
        <begin position="46"/>
        <end position="145"/>
    </location>
</feature>
<feature type="region of interest" description="Disordered" evidence="2">
    <location>
        <begin position="32"/>
        <end position="52"/>
    </location>
</feature>
<dbReference type="Pfam" id="PF13205">
    <property type="entry name" value="Big_5"/>
    <property type="match status" value="1"/>
</dbReference>
<dbReference type="EMBL" id="MFDT01000002">
    <property type="protein sequence ID" value="OGE65090.1"/>
    <property type="molecule type" value="Genomic_DNA"/>
</dbReference>
<protein>
    <recommendedName>
        <fullName evidence="3">SbsA Ig-like domain-containing protein</fullName>
    </recommendedName>
</protein>
<proteinExistence type="predicted"/>
<dbReference type="Proteomes" id="UP000178859">
    <property type="component" value="Unassembled WGS sequence"/>
</dbReference>
<organism evidence="4 5">
    <name type="scientific">Candidatus Daviesbacteria bacterium RIFCSPLOWO2_02_FULL_36_7</name>
    <dbReference type="NCBI Taxonomy" id="1797792"/>
    <lineage>
        <taxon>Bacteria</taxon>
        <taxon>Candidatus Daviesiibacteriota</taxon>
    </lineage>
</organism>
<reference evidence="4 5" key="1">
    <citation type="journal article" date="2016" name="Nat. Commun.">
        <title>Thousands of microbial genomes shed light on interconnected biogeochemical processes in an aquifer system.</title>
        <authorList>
            <person name="Anantharaman K."/>
            <person name="Brown C.T."/>
            <person name="Hug L.A."/>
            <person name="Sharon I."/>
            <person name="Castelle C.J."/>
            <person name="Probst A.J."/>
            <person name="Thomas B.C."/>
            <person name="Singh A."/>
            <person name="Wilkins M.J."/>
            <person name="Karaoz U."/>
            <person name="Brodie E.L."/>
            <person name="Williams K.H."/>
            <person name="Hubbard S.S."/>
            <person name="Banfield J.F."/>
        </authorList>
    </citation>
    <scope>NUCLEOTIDE SEQUENCE [LARGE SCALE GENOMIC DNA]</scope>
</reference>
<evidence type="ECO:0000313" key="5">
    <source>
        <dbReference type="Proteomes" id="UP000178859"/>
    </source>
</evidence>
<evidence type="ECO:0000256" key="1">
    <source>
        <dbReference type="ARBA" id="ARBA00022729"/>
    </source>
</evidence>
<evidence type="ECO:0000256" key="2">
    <source>
        <dbReference type="SAM" id="MobiDB-lite"/>
    </source>
</evidence>
<comment type="caution">
    <text evidence="4">The sequence shown here is derived from an EMBL/GenBank/DDBJ whole genome shotgun (WGS) entry which is preliminary data.</text>
</comment>
<feature type="compositionally biased region" description="Basic and acidic residues" evidence="2">
    <location>
        <begin position="37"/>
        <end position="49"/>
    </location>
</feature>
<gene>
    <name evidence="4" type="ORF">A3I48_01425</name>
</gene>
<evidence type="ECO:0000259" key="3">
    <source>
        <dbReference type="Pfam" id="PF13205"/>
    </source>
</evidence>
<keyword evidence="1" id="KW-0732">Signal</keyword>
<name>A0A1F5MII2_9BACT</name>
<evidence type="ECO:0000313" key="4">
    <source>
        <dbReference type="EMBL" id="OGE65090.1"/>
    </source>
</evidence>
<accession>A0A1F5MII2</accession>
<dbReference type="AlphaFoldDB" id="A0A1F5MII2"/>
<dbReference type="InterPro" id="IPR032812">
    <property type="entry name" value="SbsA_Ig"/>
</dbReference>